<organism evidence="16 17">
    <name type="scientific">Drosophila virilis</name>
    <name type="common">Fruit fly</name>
    <dbReference type="NCBI Taxonomy" id="7244"/>
    <lineage>
        <taxon>Eukaryota</taxon>
        <taxon>Metazoa</taxon>
        <taxon>Ecdysozoa</taxon>
        <taxon>Arthropoda</taxon>
        <taxon>Hexapoda</taxon>
        <taxon>Insecta</taxon>
        <taxon>Pterygota</taxon>
        <taxon>Neoptera</taxon>
        <taxon>Endopterygota</taxon>
        <taxon>Diptera</taxon>
        <taxon>Brachycera</taxon>
        <taxon>Muscomorpha</taxon>
        <taxon>Ephydroidea</taxon>
        <taxon>Drosophilidae</taxon>
        <taxon>Drosophila</taxon>
    </lineage>
</organism>
<evidence type="ECO:0000256" key="13">
    <source>
        <dbReference type="PIRSR" id="PIRSR602401-1"/>
    </source>
</evidence>
<evidence type="ECO:0000256" key="6">
    <source>
        <dbReference type="ARBA" id="ARBA00022723"/>
    </source>
</evidence>
<dbReference type="CDD" id="cd11056">
    <property type="entry name" value="CYP6-like"/>
    <property type="match status" value="1"/>
</dbReference>
<dbReference type="PhylomeDB" id="B4LRH9"/>
<dbReference type="OrthoDB" id="2789670at2759"/>
<feature type="signal peptide" evidence="15">
    <location>
        <begin position="1"/>
        <end position="17"/>
    </location>
</feature>
<evidence type="ECO:0000256" key="8">
    <source>
        <dbReference type="ARBA" id="ARBA00022848"/>
    </source>
</evidence>
<protein>
    <submittedName>
        <fullName evidence="16">Uncharacterized protein</fullName>
        <ecNumber evidence="16">1.14.-.-</ecNumber>
    </submittedName>
</protein>
<evidence type="ECO:0000313" key="17">
    <source>
        <dbReference type="Proteomes" id="UP000008792"/>
    </source>
</evidence>
<evidence type="ECO:0000256" key="10">
    <source>
        <dbReference type="ARBA" id="ARBA00023004"/>
    </source>
</evidence>
<keyword evidence="17" id="KW-1185">Reference proteome</keyword>
<keyword evidence="9 14" id="KW-0560">Oxidoreductase</keyword>
<evidence type="ECO:0000256" key="14">
    <source>
        <dbReference type="RuleBase" id="RU000461"/>
    </source>
</evidence>
<dbReference type="GO" id="GO:0005506">
    <property type="term" value="F:iron ion binding"/>
    <property type="evidence" value="ECO:0007669"/>
    <property type="project" value="InterPro"/>
</dbReference>
<dbReference type="GO" id="GO:0004497">
    <property type="term" value="F:monooxygenase activity"/>
    <property type="evidence" value="ECO:0007669"/>
    <property type="project" value="UniProtKB-KW"/>
</dbReference>
<sequence length="511" mass="59196">MDFTLVLLSSLLVIVLGCLRHCYNYWELQGVRQLRPHFLFGHIFKLKSVHLSELLQETYDAFKGKSRVAGTYLFLRPIAVVTDLDLVKAILIKDFNKFVDRSNTPLNLPENPLAGHLFNLHGEEWRALRTKLSPTFTSGKIKYMFSTITGVAQQLEETFEQEVSEAGSTLELHDLLGRYTVDVIGSCAFGIECNSLKDPQAQFRVLARKLFANQKRNVRWNLFKVNYMKLLLRLHIKMRTFDQEYTDFFLRLVRDTVELREREKIRRNDFMDLLLDLRRTDQKMGLSVEQLAAQVFVFFIAGFETSSSNMSYALFELAKNRSIQQKLREEIRRVLQVHGKLTYEAMMEMPYLDQVINETLRKYPALASLTRVPSEDYKLPSDEGYESDGHIVLERGIKVHIPVRAIHYDPEIYPEPHEFRPERFEAAACQQRHPLAFLGFGDGPRNCIGLRFGRMQVKVGLITLLSRYRFSLPPDGPKELAISNKNLLLVPGEGVRLRVDRLQTNSRDECK</sequence>
<evidence type="ECO:0000256" key="11">
    <source>
        <dbReference type="ARBA" id="ARBA00023033"/>
    </source>
</evidence>
<reference evidence="16 17" key="1">
    <citation type="journal article" date="2007" name="Nature">
        <title>Evolution of genes and genomes on the Drosophila phylogeny.</title>
        <authorList>
            <consortium name="Drosophila 12 Genomes Consortium"/>
            <person name="Clark A.G."/>
            <person name="Eisen M.B."/>
            <person name="Smith D.R."/>
            <person name="Bergman C.M."/>
            <person name="Oliver B."/>
            <person name="Markow T.A."/>
            <person name="Kaufman T.C."/>
            <person name="Kellis M."/>
            <person name="Gelbart W."/>
            <person name="Iyer V.N."/>
            <person name="Pollard D.A."/>
            <person name="Sackton T.B."/>
            <person name="Larracuente A.M."/>
            <person name="Singh N.D."/>
            <person name="Abad J.P."/>
            <person name="Abt D.N."/>
            <person name="Adryan B."/>
            <person name="Aguade M."/>
            <person name="Akashi H."/>
            <person name="Anderson W.W."/>
            <person name="Aquadro C.F."/>
            <person name="Ardell D.H."/>
            <person name="Arguello R."/>
            <person name="Artieri C.G."/>
            <person name="Barbash D.A."/>
            <person name="Barker D."/>
            <person name="Barsanti P."/>
            <person name="Batterham P."/>
            <person name="Batzoglou S."/>
            <person name="Begun D."/>
            <person name="Bhutkar A."/>
            <person name="Blanco E."/>
            <person name="Bosak S.A."/>
            <person name="Bradley R.K."/>
            <person name="Brand A.D."/>
            <person name="Brent M.R."/>
            <person name="Brooks A.N."/>
            <person name="Brown R.H."/>
            <person name="Butlin R.K."/>
            <person name="Caggese C."/>
            <person name="Calvi B.R."/>
            <person name="Bernardo de Carvalho A."/>
            <person name="Caspi A."/>
            <person name="Castrezana S."/>
            <person name="Celniker S.E."/>
            <person name="Chang J.L."/>
            <person name="Chapple C."/>
            <person name="Chatterji S."/>
            <person name="Chinwalla A."/>
            <person name="Civetta A."/>
            <person name="Clifton S.W."/>
            <person name="Comeron J.M."/>
            <person name="Costello J.C."/>
            <person name="Coyne J.A."/>
            <person name="Daub J."/>
            <person name="David R.G."/>
            <person name="Delcher A.L."/>
            <person name="Delehaunty K."/>
            <person name="Do C.B."/>
            <person name="Ebling H."/>
            <person name="Edwards K."/>
            <person name="Eickbush T."/>
            <person name="Evans J.D."/>
            <person name="Filipski A."/>
            <person name="Findeiss S."/>
            <person name="Freyhult E."/>
            <person name="Fulton L."/>
            <person name="Fulton R."/>
            <person name="Garcia A.C."/>
            <person name="Gardiner A."/>
            <person name="Garfield D.A."/>
            <person name="Garvin B.E."/>
            <person name="Gibson G."/>
            <person name="Gilbert D."/>
            <person name="Gnerre S."/>
            <person name="Godfrey J."/>
            <person name="Good R."/>
            <person name="Gotea V."/>
            <person name="Gravely B."/>
            <person name="Greenberg A.J."/>
            <person name="Griffiths-Jones S."/>
            <person name="Gross S."/>
            <person name="Guigo R."/>
            <person name="Gustafson E.A."/>
            <person name="Haerty W."/>
            <person name="Hahn M.W."/>
            <person name="Halligan D.L."/>
            <person name="Halpern A.L."/>
            <person name="Halter G.M."/>
            <person name="Han M.V."/>
            <person name="Heger A."/>
            <person name="Hillier L."/>
            <person name="Hinrichs A.S."/>
            <person name="Holmes I."/>
            <person name="Hoskins R.A."/>
            <person name="Hubisz M.J."/>
            <person name="Hultmark D."/>
            <person name="Huntley M.A."/>
            <person name="Jaffe D.B."/>
            <person name="Jagadeeshan S."/>
            <person name="Jeck W.R."/>
            <person name="Johnson J."/>
            <person name="Jones C.D."/>
            <person name="Jordan W.C."/>
            <person name="Karpen G.H."/>
            <person name="Kataoka E."/>
            <person name="Keightley P.D."/>
            <person name="Kheradpour P."/>
            <person name="Kirkness E.F."/>
            <person name="Koerich L.B."/>
            <person name="Kristiansen K."/>
            <person name="Kudrna D."/>
            <person name="Kulathinal R.J."/>
            <person name="Kumar S."/>
            <person name="Kwok R."/>
            <person name="Lander E."/>
            <person name="Langley C.H."/>
            <person name="Lapoint R."/>
            <person name="Lazzaro B.P."/>
            <person name="Lee S.J."/>
            <person name="Levesque L."/>
            <person name="Li R."/>
            <person name="Lin C.F."/>
            <person name="Lin M.F."/>
            <person name="Lindblad-Toh K."/>
            <person name="Llopart A."/>
            <person name="Long M."/>
            <person name="Low L."/>
            <person name="Lozovsky E."/>
            <person name="Lu J."/>
            <person name="Luo M."/>
            <person name="Machado C.A."/>
            <person name="Makalowski W."/>
            <person name="Marzo M."/>
            <person name="Matsuda M."/>
            <person name="Matzkin L."/>
            <person name="McAllister B."/>
            <person name="McBride C.S."/>
            <person name="McKernan B."/>
            <person name="McKernan K."/>
            <person name="Mendez-Lago M."/>
            <person name="Minx P."/>
            <person name="Mollenhauer M.U."/>
            <person name="Montooth K."/>
            <person name="Mount S.M."/>
            <person name="Mu X."/>
            <person name="Myers E."/>
            <person name="Negre B."/>
            <person name="Newfeld S."/>
            <person name="Nielsen R."/>
            <person name="Noor M.A."/>
            <person name="O'Grady P."/>
            <person name="Pachter L."/>
            <person name="Papaceit M."/>
            <person name="Parisi M.J."/>
            <person name="Parisi M."/>
            <person name="Parts L."/>
            <person name="Pedersen J.S."/>
            <person name="Pesole G."/>
            <person name="Phillippy A.M."/>
            <person name="Ponting C.P."/>
            <person name="Pop M."/>
            <person name="Porcelli D."/>
            <person name="Powell J.R."/>
            <person name="Prohaska S."/>
            <person name="Pruitt K."/>
            <person name="Puig M."/>
            <person name="Quesneville H."/>
            <person name="Ram K.R."/>
            <person name="Rand D."/>
            <person name="Rasmussen M.D."/>
            <person name="Reed L.K."/>
            <person name="Reenan R."/>
            <person name="Reily A."/>
            <person name="Remington K.A."/>
            <person name="Rieger T.T."/>
            <person name="Ritchie M.G."/>
            <person name="Robin C."/>
            <person name="Rogers Y.H."/>
            <person name="Rohde C."/>
            <person name="Rozas J."/>
            <person name="Rubenfield M.J."/>
            <person name="Ruiz A."/>
            <person name="Russo S."/>
            <person name="Salzberg S.L."/>
            <person name="Sanchez-Gracia A."/>
            <person name="Saranga D.J."/>
            <person name="Sato H."/>
            <person name="Schaeffer S.W."/>
            <person name="Schatz M.C."/>
            <person name="Schlenke T."/>
            <person name="Schwartz R."/>
            <person name="Segarra C."/>
            <person name="Singh R.S."/>
            <person name="Sirot L."/>
            <person name="Sirota M."/>
            <person name="Sisneros N.B."/>
            <person name="Smith C.D."/>
            <person name="Smith T.F."/>
            <person name="Spieth J."/>
            <person name="Stage D.E."/>
            <person name="Stark A."/>
            <person name="Stephan W."/>
            <person name="Strausberg R.L."/>
            <person name="Strempel S."/>
            <person name="Sturgill D."/>
            <person name="Sutton G."/>
            <person name="Sutton G.G."/>
            <person name="Tao W."/>
            <person name="Teichmann S."/>
            <person name="Tobari Y.N."/>
            <person name="Tomimura Y."/>
            <person name="Tsolas J.M."/>
            <person name="Valente V.L."/>
            <person name="Venter E."/>
            <person name="Venter J.C."/>
            <person name="Vicario S."/>
            <person name="Vieira F.G."/>
            <person name="Vilella A.J."/>
            <person name="Villasante A."/>
            <person name="Walenz B."/>
            <person name="Wang J."/>
            <person name="Wasserman M."/>
            <person name="Watts T."/>
            <person name="Wilson D."/>
            <person name="Wilson R.K."/>
            <person name="Wing R.A."/>
            <person name="Wolfner M.F."/>
            <person name="Wong A."/>
            <person name="Wong G.K."/>
            <person name="Wu C.I."/>
            <person name="Wu G."/>
            <person name="Yamamoto D."/>
            <person name="Yang H.P."/>
            <person name="Yang S.P."/>
            <person name="Yorke J.A."/>
            <person name="Yoshida K."/>
            <person name="Zdobnov E."/>
            <person name="Zhang P."/>
            <person name="Zhang Y."/>
            <person name="Zimin A.V."/>
            <person name="Baldwin J."/>
            <person name="Abdouelleil A."/>
            <person name="Abdulkadir J."/>
            <person name="Abebe A."/>
            <person name="Abera B."/>
            <person name="Abreu J."/>
            <person name="Acer S.C."/>
            <person name="Aftuck L."/>
            <person name="Alexander A."/>
            <person name="An P."/>
            <person name="Anderson E."/>
            <person name="Anderson S."/>
            <person name="Arachi H."/>
            <person name="Azer M."/>
            <person name="Bachantsang P."/>
            <person name="Barry A."/>
            <person name="Bayul T."/>
            <person name="Berlin A."/>
            <person name="Bessette D."/>
            <person name="Bloom T."/>
            <person name="Blye J."/>
            <person name="Boguslavskiy L."/>
            <person name="Bonnet C."/>
            <person name="Boukhgalter B."/>
            <person name="Bourzgui I."/>
            <person name="Brown A."/>
            <person name="Cahill P."/>
            <person name="Channer S."/>
            <person name="Cheshatsang Y."/>
            <person name="Chuda L."/>
            <person name="Citroen M."/>
            <person name="Collymore A."/>
            <person name="Cooke P."/>
            <person name="Costello M."/>
            <person name="D'Aco K."/>
            <person name="Daza R."/>
            <person name="De Haan G."/>
            <person name="DeGray S."/>
            <person name="DeMaso C."/>
            <person name="Dhargay N."/>
            <person name="Dooley K."/>
            <person name="Dooley E."/>
            <person name="Doricent M."/>
            <person name="Dorje P."/>
            <person name="Dorjee K."/>
            <person name="Dupes A."/>
            <person name="Elong R."/>
            <person name="Falk J."/>
            <person name="Farina A."/>
            <person name="Faro S."/>
            <person name="Ferguson D."/>
            <person name="Fisher S."/>
            <person name="Foley C.D."/>
            <person name="Franke A."/>
            <person name="Friedrich D."/>
            <person name="Gadbois L."/>
            <person name="Gearin G."/>
            <person name="Gearin C.R."/>
            <person name="Giannoukos G."/>
            <person name="Goode T."/>
            <person name="Graham J."/>
            <person name="Grandbois E."/>
            <person name="Grewal S."/>
            <person name="Gyaltsen K."/>
            <person name="Hafez N."/>
            <person name="Hagos B."/>
            <person name="Hall J."/>
            <person name="Henson C."/>
            <person name="Hollinger A."/>
            <person name="Honan T."/>
            <person name="Huard M.D."/>
            <person name="Hughes L."/>
            <person name="Hurhula B."/>
            <person name="Husby M.E."/>
            <person name="Kamat A."/>
            <person name="Kanga B."/>
            <person name="Kashin S."/>
            <person name="Khazanovich D."/>
            <person name="Kisner P."/>
            <person name="Lance K."/>
            <person name="Lara M."/>
            <person name="Lee W."/>
            <person name="Lennon N."/>
            <person name="Letendre F."/>
            <person name="LeVine R."/>
            <person name="Lipovsky A."/>
            <person name="Liu X."/>
            <person name="Liu J."/>
            <person name="Liu S."/>
            <person name="Lokyitsang T."/>
            <person name="Lokyitsang Y."/>
            <person name="Lubonja R."/>
            <person name="Lui A."/>
            <person name="MacDonald P."/>
            <person name="Magnisalis V."/>
            <person name="Maru K."/>
            <person name="Matthews C."/>
            <person name="McCusker W."/>
            <person name="McDonough S."/>
            <person name="Mehta T."/>
            <person name="Meldrim J."/>
            <person name="Meneus L."/>
            <person name="Mihai O."/>
            <person name="Mihalev A."/>
            <person name="Mihova T."/>
            <person name="Mittelman R."/>
            <person name="Mlenga V."/>
            <person name="Montmayeur A."/>
            <person name="Mulrain L."/>
            <person name="Navidi A."/>
            <person name="Naylor J."/>
            <person name="Negash T."/>
            <person name="Nguyen T."/>
            <person name="Nguyen N."/>
            <person name="Nicol R."/>
            <person name="Norbu C."/>
            <person name="Norbu N."/>
            <person name="Novod N."/>
            <person name="O'Neill B."/>
            <person name="Osman S."/>
            <person name="Markiewicz E."/>
            <person name="Oyono O.L."/>
            <person name="Patti C."/>
            <person name="Phunkhang P."/>
            <person name="Pierre F."/>
            <person name="Priest M."/>
            <person name="Raghuraman S."/>
            <person name="Rege F."/>
            <person name="Reyes R."/>
            <person name="Rise C."/>
            <person name="Rogov P."/>
            <person name="Ross K."/>
            <person name="Ryan E."/>
            <person name="Settipalli S."/>
            <person name="Shea T."/>
            <person name="Sherpa N."/>
            <person name="Shi L."/>
            <person name="Shih D."/>
            <person name="Sparrow T."/>
            <person name="Spaulding J."/>
            <person name="Stalker J."/>
            <person name="Stange-Thomann N."/>
            <person name="Stavropoulos S."/>
            <person name="Stone C."/>
            <person name="Strader C."/>
            <person name="Tesfaye S."/>
            <person name="Thomson T."/>
            <person name="Thoulutsang Y."/>
            <person name="Thoulutsang D."/>
            <person name="Topham K."/>
            <person name="Topping I."/>
            <person name="Tsamla T."/>
            <person name="Vassiliev H."/>
            <person name="Vo A."/>
            <person name="Wangchuk T."/>
            <person name="Wangdi T."/>
            <person name="Weiand M."/>
            <person name="Wilkinson J."/>
            <person name="Wilson A."/>
            <person name="Yadav S."/>
            <person name="Young G."/>
            <person name="Yu Q."/>
            <person name="Zembek L."/>
            <person name="Zhong D."/>
            <person name="Zimmer A."/>
            <person name="Zwirko Z."/>
            <person name="Jaffe D.B."/>
            <person name="Alvarez P."/>
            <person name="Brockman W."/>
            <person name="Butler J."/>
            <person name="Chin C."/>
            <person name="Gnerre S."/>
            <person name="Grabherr M."/>
            <person name="Kleber M."/>
            <person name="Mauceli E."/>
            <person name="MacCallum I."/>
        </authorList>
    </citation>
    <scope>NUCLEOTIDE SEQUENCE [LARGE SCALE GENOMIC DNA]</scope>
    <source>
        <strain evidence="17">Tucson 15010-1051.87</strain>
    </source>
</reference>
<accession>B4LRH9</accession>
<keyword evidence="6 13" id="KW-0479">Metal-binding</keyword>
<dbReference type="PROSITE" id="PS00086">
    <property type="entry name" value="CYTOCHROME_P450"/>
    <property type="match status" value="1"/>
</dbReference>
<keyword evidence="15" id="KW-0732">Signal</keyword>
<dbReference type="PRINTS" id="PR00385">
    <property type="entry name" value="P450"/>
</dbReference>
<dbReference type="PANTHER" id="PTHR24292">
    <property type="entry name" value="CYTOCHROME P450"/>
    <property type="match status" value="1"/>
</dbReference>
<evidence type="ECO:0000256" key="15">
    <source>
        <dbReference type="SAM" id="SignalP"/>
    </source>
</evidence>
<dbReference type="FunCoup" id="B4LRH9">
    <property type="interactions" value="54"/>
</dbReference>
<dbReference type="PRINTS" id="PR00463">
    <property type="entry name" value="EP450I"/>
</dbReference>
<evidence type="ECO:0000256" key="9">
    <source>
        <dbReference type="ARBA" id="ARBA00023002"/>
    </source>
</evidence>
<dbReference type="InterPro" id="IPR050476">
    <property type="entry name" value="Insect_CytP450_Detox"/>
</dbReference>
<dbReference type="Pfam" id="PF00067">
    <property type="entry name" value="p450"/>
    <property type="match status" value="1"/>
</dbReference>
<dbReference type="SUPFAM" id="SSF48264">
    <property type="entry name" value="Cytochrome P450"/>
    <property type="match status" value="1"/>
</dbReference>
<feature type="chain" id="PRO_5002816432" evidence="15">
    <location>
        <begin position="18"/>
        <end position="511"/>
    </location>
</feature>
<feature type="binding site" description="axial binding residue" evidence="13">
    <location>
        <position position="447"/>
    </location>
    <ligand>
        <name>heme</name>
        <dbReference type="ChEBI" id="CHEBI:30413"/>
    </ligand>
    <ligandPart>
        <name>Fe</name>
        <dbReference type="ChEBI" id="CHEBI:18248"/>
    </ligandPart>
</feature>
<evidence type="ECO:0000313" key="16">
    <source>
        <dbReference type="EMBL" id="EDW63574.1"/>
    </source>
</evidence>
<dbReference type="EMBL" id="CH940649">
    <property type="protein sequence ID" value="EDW63574.1"/>
    <property type="molecule type" value="Genomic_DNA"/>
</dbReference>
<keyword evidence="10 13" id="KW-0408">Iron</keyword>
<dbReference type="InterPro" id="IPR036396">
    <property type="entry name" value="Cyt_P450_sf"/>
</dbReference>
<dbReference type="Gene3D" id="1.10.630.10">
    <property type="entry name" value="Cytochrome P450"/>
    <property type="match status" value="1"/>
</dbReference>
<dbReference type="SMR" id="B4LRH9"/>
<dbReference type="HOGENOM" id="CLU_001570_5_2_1"/>
<dbReference type="AlphaFoldDB" id="B4LRH9"/>
<evidence type="ECO:0000256" key="1">
    <source>
        <dbReference type="ARBA" id="ARBA00001971"/>
    </source>
</evidence>
<comment type="similarity">
    <text evidence="4 14">Belongs to the cytochrome P450 family.</text>
</comment>
<dbReference type="Proteomes" id="UP000008792">
    <property type="component" value="Unassembled WGS sequence"/>
</dbReference>
<dbReference type="EC" id="1.14.-.-" evidence="16"/>
<dbReference type="eggNOG" id="KOG0158">
    <property type="taxonomic scope" value="Eukaryota"/>
</dbReference>
<keyword evidence="7" id="KW-0256">Endoplasmic reticulum</keyword>
<evidence type="ECO:0000256" key="3">
    <source>
        <dbReference type="ARBA" id="ARBA00004406"/>
    </source>
</evidence>
<keyword evidence="5 13" id="KW-0349">Heme</keyword>
<keyword evidence="8" id="KW-0492">Microsome</keyword>
<dbReference type="InterPro" id="IPR017972">
    <property type="entry name" value="Cyt_P450_CS"/>
</dbReference>
<dbReference type="GO" id="GO:0016705">
    <property type="term" value="F:oxidoreductase activity, acting on paired donors, with incorporation or reduction of molecular oxygen"/>
    <property type="evidence" value="ECO:0007669"/>
    <property type="project" value="InterPro"/>
</dbReference>
<evidence type="ECO:0000256" key="12">
    <source>
        <dbReference type="ARBA" id="ARBA00023136"/>
    </source>
</evidence>
<dbReference type="FunFam" id="1.10.630.10:FF:000042">
    <property type="entry name" value="Cytochrome P450"/>
    <property type="match status" value="1"/>
</dbReference>
<gene>
    <name evidence="16" type="primary">Dvir\GJ12346</name>
    <name evidence="16" type="ORF">Dvir_GJ12346</name>
</gene>
<dbReference type="KEGG" id="dvi:6627946"/>
<evidence type="ECO:0000256" key="5">
    <source>
        <dbReference type="ARBA" id="ARBA00022617"/>
    </source>
</evidence>
<dbReference type="InterPro" id="IPR001128">
    <property type="entry name" value="Cyt_P450"/>
</dbReference>
<dbReference type="STRING" id="7244.B4LRH9"/>
<comment type="cofactor">
    <cofactor evidence="1 13">
        <name>heme</name>
        <dbReference type="ChEBI" id="CHEBI:30413"/>
    </cofactor>
</comment>
<dbReference type="PANTHER" id="PTHR24292:SF100">
    <property type="entry name" value="CYTOCHROME P450 6A16, ISOFORM B-RELATED"/>
    <property type="match status" value="1"/>
</dbReference>
<evidence type="ECO:0000256" key="7">
    <source>
        <dbReference type="ARBA" id="ARBA00022824"/>
    </source>
</evidence>
<name>B4LRH9_DROVI</name>
<evidence type="ECO:0000256" key="4">
    <source>
        <dbReference type="ARBA" id="ARBA00010617"/>
    </source>
</evidence>
<proteinExistence type="inferred from homology"/>
<keyword evidence="12" id="KW-0472">Membrane</keyword>
<dbReference type="InParanoid" id="B4LRH9"/>
<comment type="subcellular location">
    <subcellularLocation>
        <location evidence="3">Endoplasmic reticulum membrane</location>
        <topology evidence="3">Peripheral membrane protein</topology>
    </subcellularLocation>
    <subcellularLocation>
        <location evidence="2">Microsome membrane</location>
        <topology evidence="2">Peripheral membrane protein</topology>
    </subcellularLocation>
</comment>
<dbReference type="GO" id="GO:0005789">
    <property type="term" value="C:endoplasmic reticulum membrane"/>
    <property type="evidence" value="ECO:0007669"/>
    <property type="project" value="UniProtKB-SubCell"/>
</dbReference>
<dbReference type="OMA" id="YMFSTIT"/>
<evidence type="ECO:0000256" key="2">
    <source>
        <dbReference type="ARBA" id="ARBA00004174"/>
    </source>
</evidence>
<dbReference type="InterPro" id="IPR002401">
    <property type="entry name" value="Cyt_P450_E_grp-I"/>
</dbReference>
<keyword evidence="11 14" id="KW-0503">Monooxygenase</keyword>
<dbReference type="GO" id="GO:0020037">
    <property type="term" value="F:heme binding"/>
    <property type="evidence" value="ECO:0007669"/>
    <property type="project" value="InterPro"/>
</dbReference>